<dbReference type="CDD" id="cd00200">
    <property type="entry name" value="WD40"/>
    <property type="match status" value="2"/>
</dbReference>
<feature type="repeat" description="WD" evidence="5">
    <location>
        <begin position="828"/>
        <end position="869"/>
    </location>
</feature>
<feature type="repeat" description="WD" evidence="5">
    <location>
        <begin position="648"/>
        <end position="689"/>
    </location>
</feature>
<dbReference type="WBParaSite" id="SMUV_0000313601-mRNA-1">
    <property type="protein sequence ID" value="SMUV_0000313601-mRNA-1"/>
    <property type="gene ID" value="SMUV_0000313601"/>
</dbReference>
<evidence type="ECO:0000313" key="7">
    <source>
        <dbReference type="WBParaSite" id="SMUV_0000313601-mRNA-1"/>
    </source>
</evidence>
<dbReference type="FunFam" id="2.130.10.10:FF:000167">
    <property type="entry name" value="Actin-interacting protein 1"/>
    <property type="match status" value="2"/>
</dbReference>
<dbReference type="Gene3D" id="2.130.10.10">
    <property type="entry name" value="YVTN repeat-like/Quinoprotein amine dehydrogenase"/>
    <property type="match status" value="4"/>
</dbReference>
<organism evidence="6 7">
    <name type="scientific">Syphacia muris</name>
    <dbReference type="NCBI Taxonomy" id="451379"/>
    <lineage>
        <taxon>Eukaryota</taxon>
        <taxon>Metazoa</taxon>
        <taxon>Ecdysozoa</taxon>
        <taxon>Nematoda</taxon>
        <taxon>Chromadorea</taxon>
        <taxon>Rhabditida</taxon>
        <taxon>Spirurina</taxon>
        <taxon>Oxyuridomorpha</taxon>
        <taxon>Oxyuroidea</taxon>
        <taxon>Oxyuridae</taxon>
        <taxon>Syphacia</taxon>
    </lineage>
</organism>
<dbReference type="PROSITE" id="PS00678">
    <property type="entry name" value="WD_REPEATS_1"/>
    <property type="match status" value="4"/>
</dbReference>
<feature type="repeat" description="WD" evidence="5">
    <location>
        <begin position="238"/>
        <end position="279"/>
    </location>
</feature>
<feature type="repeat" description="WD" evidence="5">
    <location>
        <begin position="1125"/>
        <end position="1160"/>
    </location>
</feature>
<keyword evidence="2" id="KW-0677">Repeat</keyword>
<dbReference type="GO" id="GO:0051015">
    <property type="term" value="F:actin filament binding"/>
    <property type="evidence" value="ECO:0007669"/>
    <property type="project" value="TreeGrafter"/>
</dbReference>
<dbReference type="InterPro" id="IPR011047">
    <property type="entry name" value="Quinoprotein_ADH-like_sf"/>
</dbReference>
<dbReference type="InterPro" id="IPR036322">
    <property type="entry name" value="WD40_repeat_dom_sf"/>
</dbReference>
<feature type="repeat" description="WD" evidence="5">
    <location>
        <begin position="535"/>
        <end position="570"/>
    </location>
</feature>
<dbReference type="GO" id="GO:0045214">
    <property type="term" value="P:sarcomere organization"/>
    <property type="evidence" value="ECO:0007669"/>
    <property type="project" value="TreeGrafter"/>
</dbReference>
<keyword evidence="6" id="KW-1185">Reference proteome</keyword>
<dbReference type="SUPFAM" id="SSF50998">
    <property type="entry name" value="Quinoprotein alcohol dehydrogenase-like"/>
    <property type="match status" value="1"/>
</dbReference>
<dbReference type="STRING" id="451379.A0A0N5AFR9"/>
<feature type="repeat" description="WD" evidence="5">
    <location>
        <begin position="58"/>
        <end position="99"/>
    </location>
</feature>
<evidence type="ECO:0000256" key="3">
    <source>
        <dbReference type="ARBA" id="ARBA00038366"/>
    </source>
</evidence>
<dbReference type="InterPro" id="IPR001680">
    <property type="entry name" value="WD40_rpt"/>
</dbReference>
<dbReference type="PROSITE" id="PS50294">
    <property type="entry name" value="WD_REPEATS_REGION"/>
    <property type="match status" value="6"/>
</dbReference>
<comment type="similarity">
    <text evidence="3">Belongs to the WD repeat AIP1 family.</text>
</comment>
<reference evidence="7" key="1">
    <citation type="submission" date="2017-02" db="UniProtKB">
        <authorList>
            <consortium name="WormBaseParasite"/>
        </authorList>
    </citation>
    <scope>IDENTIFICATION</scope>
</reference>
<name>A0A0N5AFR9_9BILA</name>
<dbReference type="Pfam" id="PF00400">
    <property type="entry name" value="WD40"/>
    <property type="match status" value="13"/>
</dbReference>
<keyword evidence="1 5" id="KW-0853">WD repeat</keyword>
<proteinExistence type="inferred from homology"/>
<dbReference type="PANTHER" id="PTHR19856:SF0">
    <property type="entry name" value="WD REPEAT-CONTAINING PROTEIN 1"/>
    <property type="match status" value="1"/>
</dbReference>
<dbReference type="GO" id="GO:0030042">
    <property type="term" value="P:actin filament depolymerization"/>
    <property type="evidence" value="ECO:0007669"/>
    <property type="project" value="TreeGrafter"/>
</dbReference>
<dbReference type="Proteomes" id="UP000046393">
    <property type="component" value="Unplaced"/>
</dbReference>
<feature type="repeat" description="WD" evidence="5">
    <location>
        <begin position="189"/>
        <end position="221"/>
    </location>
</feature>
<feature type="repeat" description="WD" evidence="5">
    <location>
        <begin position="913"/>
        <end position="954"/>
    </location>
</feature>
<protein>
    <recommendedName>
        <fullName evidence="4">Actin-interacting protein 1</fullName>
    </recommendedName>
</protein>
<accession>A0A0N5AFR9</accession>
<dbReference type="AlphaFoldDB" id="A0A0N5AFR9"/>
<dbReference type="SMART" id="SM00320">
    <property type="entry name" value="WD40"/>
    <property type="match status" value="21"/>
</dbReference>
<dbReference type="InterPro" id="IPR020472">
    <property type="entry name" value="WD40_PAC1"/>
</dbReference>
<dbReference type="FunFam" id="2.130.10.10:FF:000102">
    <property type="entry name" value="Actin-interacting protein 1"/>
    <property type="match status" value="2"/>
</dbReference>
<dbReference type="GO" id="GO:0030864">
    <property type="term" value="C:cortical actin cytoskeleton"/>
    <property type="evidence" value="ECO:0007669"/>
    <property type="project" value="TreeGrafter"/>
</dbReference>
<evidence type="ECO:0000256" key="4">
    <source>
        <dbReference type="ARBA" id="ARBA00067845"/>
    </source>
</evidence>
<dbReference type="GO" id="GO:0030834">
    <property type="term" value="P:regulation of actin filament depolymerization"/>
    <property type="evidence" value="ECO:0007669"/>
    <property type="project" value="UniProtKB-ARBA"/>
</dbReference>
<evidence type="ECO:0000256" key="5">
    <source>
        <dbReference type="PROSITE-ProRule" id="PRU00221"/>
    </source>
</evidence>
<sequence>MDCAEDYERGAIYASLPRTTRGLPLVVNCSPDGQKIVYCNGNSVYIRDIQDTSKCDIYTEHSVLTTAAVHSPSGYYIASGDQSGKIRIWDATQPTHILKAEYSLISGPIRDIAWSEDSKRIAVVGEGRERFGHVFLFDTGTSNGNLSGQSRSMTCVDIRPVRPYRLVTGSEDFTVAIFEGPPFKFKTLFHEHERFVHCVRYNPKGTVFASAGADGKVFIYDGVEGTKVGELVDSSCKGAAHAGGVFWLSWSPEGDRLATASGDKSVKVWNMADNTLLKTIAFGKALEDQQLSVLWTKTQLISVNLAGFIHYLDPDSGAITKVIKGHFKPITSFALSADKSCVFTADFEGNITRWMLPSGSTERITPKIHKSQVSGLALTVGGTLISVGWDDTIAFTDGVFDNIESSKPEIEKLTSQPRNLASSSDGKTVIVACHNDIAIYVDHKEIGAHRVSFEPTCITMSPDTKHIVVGGQDSKVRVYELSGSNLNEVKQLYHASAITSVSFSPDGQHFAVTDTARKVVPYRISDFAKVSEKDWSFHTARVNCSAWSDNGRYIATGGLDTNVIVWDLQNSGEHPLIIKGAHPMSPINGIAWLGPNKILKAVYASLPRTTRGIPVVINCSPDGKKLVYCNGNSVFIKDIEDITKCEIYTEHSVLTTAATHSPSGFYIASGDQAGKVRIWDATQPTHVLKAEYPIISGPIRDIAWSEDSKRLAVVGEGRERYGHVFLFDTGTSNGTLSGQSRPLTTVNIRPSRPYRLVTGSEDFTVAIFEGPPFKFKTLFHEHDRFVRCIRYEPKGSMFASGGADGKVVLYEGTDGNKIGELIDPSCKGVAHSGGVFWLTWSPDGERLATASGDKSVKVWNAQNKTLLKTFTFGKGLEDQQLGIVWTQTCLISVNLAGFIHYLDVDSGKITKVLKGHFKPITSFALSADKSCIFTADFEGNITRWLLPSGETERINPNVHKSQVCGLALTPDGCLISTAWDDTLAFTNNVVAAIESAKPTSEKLTSQPCCMVLSSDGKVLLVACHKEILIYVDQKKIQSHTISYQPTCIALSPDQKYVVVGCQENKVYVYELSNNTLKEVKQLEHESTVFSVSFSPDGKHFVATDSSRKVVPYRTSDFGVASEKSWSFHTARVNCSAWSEDSRYIATGSLDTNIMVWDIQNSGEHPLVIKGAHAMSSVNGIAWLAPDKLLSVGQDSVMKTWTVKLS</sequence>
<feature type="repeat" description="WD" evidence="5">
    <location>
        <begin position="779"/>
        <end position="820"/>
    </location>
</feature>
<dbReference type="GO" id="GO:0030833">
    <property type="term" value="P:regulation of actin filament polymerization"/>
    <property type="evidence" value="ECO:0007669"/>
    <property type="project" value="UniProtKB-ARBA"/>
</dbReference>
<evidence type="ECO:0000313" key="6">
    <source>
        <dbReference type="Proteomes" id="UP000046393"/>
    </source>
</evidence>
<dbReference type="SUPFAM" id="SSF50978">
    <property type="entry name" value="WD40 repeat-like"/>
    <property type="match status" value="2"/>
</dbReference>
<dbReference type="GO" id="GO:0040011">
    <property type="term" value="P:locomotion"/>
    <property type="evidence" value="ECO:0007669"/>
    <property type="project" value="TreeGrafter"/>
</dbReference>
<dbReference type="InterPro" id="IPR019775">
    <property type="entry name" value="WD40_repeat_CS"/>
</dbReference>
<evidence type="ECO:0000256" key="2">
    <source>
        <dbReference type="ARBA" id="ARBA00022737"/>
    </source>
</evidence>
<evidence type="ECO:0000256" key="1">
    <source>
        <dbReference type="ARBA" id="ARBA00022574"/>
    </source>
</evidence>
<dbReference type="PRINTS" id="PR00320">
    <property type="entry name" value="GPROTEINBRPT"/>
</dbReference>
<dbReference type="PANTHER" id="PTHR19856">
    <property type="entry name" value="WD-REPEATCONTAINING PROTEIN WDR1"/>
    <property type="match status" value="1"/>
</dbReference>
<dbReference type="InterPro" id="IPR015943">
    <property type="entry name" value="WD40/YVTN_repeat-like_dom_sf"/>
</dbReference>
<dbReference type="PROSITE" id="PS50082">
    <property type="entry name" value="WD_REPEATS_2"/>
    <property type="match status" value="9"/>
</dbReference>